<accession>A0A1N7U0D4</accession>
<organism evidence="1 2">
    <name type="scientific">Pseudomonas simiae</name>
    <dbReference type="NCBI Taxonomy" id="321846"/>
    <lineage>
        <taxon>Bacteria</taxon>
        <taxon>Pseudomonadati</taxon>
        <taxon>Pseudomonadota</taxon>
        <taxon>Gammaproteobacteria</taxon>
        <taxon>Pseudomonadales</taxon>
        <taxon>Pseudomonadaceae</taxon>
        <taxon>Pseudomonas</taxon>
    </lineage>
</organism>
<evidence type="ECO:0000313" key="2">
    <source>
        <dbReference type="Proteomes" id="UP000027308"/>
    </source>
</evidence>
<dbReference type="InterPro" id="IPR024524">
    <property type="entry name" value="DUF3800"/>
</dbReference>
<protein>
    <recommendedName>
        <fullName evidence="3">DUF3800 domain-containing protein</fullName>
    </recommendedName>
</protein>
<evidence type="ECO:0000313" key="1">
    <source>
        <dbReference type="EMBL" id="AIB38050.1"/>
    </source>
</evidence>
<sequence length="364" mass="41274">MDDLIEDQPEELVTETKTNERTEAEKIRVLSAIASNSPARLTDRVGWILNHYPSARDSDIKCQFLYWKTFQSDLYSGGAIPEDKYPELEKLNSISRARATVQNTLGLFKASPEVRKYRGTLEEEEKQKALEVRPSHPVYCIYADESGKTGKYLMVGSLWVLRSYETMKITRAINQKKSDINFKGEMHFKEIDKNNINQYLALLGAIIENSTSISFKGLGVLRSGLYSVDDTLNKLFYHMVINGIKEENVSGRAILPRNLQFRKDSEEESKDKLSIMEIKLQLQNASTAIFNGNVYVDVVEAEDSAISPLMQISDLFVSSISRVLNREKPSDHPKDIFADTFLASFGMTYKDKKLDGLSECVSFS</sequence>
<reference evidence="1 2" key="1">
    <citation type="submission" date="2014-05" db="EMBL/GenBank/DDBJ databases">
        <title>Pseudomonas simiae WCS417.</title>
        <authorList>
            <person name="Berendsen R.L."/>
        </authorList>
    </citation>
    <scope>NUCLEOTIDE SEQUENCE [LARGE SCALE GENOMIC DNA]</scope>
    <source>
        <strain evidence="1 2">WCS417</strain>
    </source>
</reference>
<evidence type="ECO:0008006" key="3">
    <source>
        <dbReference type="Google" id="ProtNLM"/>
    </source>
</evidence>
<dbReference type="eggNOG" id="ENOG502ZCQ2">
    <property type="taxonomic scope" value="Bacteria"/>
</dbReference>
<dbReference type="Proteomes" id="UP000027308">
    <property type="component" value="Chromosome"/>
</dbReference>
<dbReference type="AlphaFoldDB" id="A0A1N7U0D4"/>
<dbReference type="EMBL" id="CP007637">
    <property type="protein sequence ID" value="AIB38050.1"/>
    <property type="molecule type" value="Genomic_DNA"/>
</dbReference>
<dbReference type="Pfam" id="PF12686">
    <property type="entry name" value="DUF3800"/>
    <property type="match status" value="1"/>
</dbReference>
<dbReference type="RefSeq" id="WP_010208445.1">
    <property type="nucleotide sequence ID" value="NZ_CP007637.1"/>
</dbReference>
<name>A0A1N7U0D4_9PSED</name>
<gene>
    <name evidence="1" type="ORF">PS417_21185</name>
</gene>
<proteinExistence type="predicted"/>